<comment type="caution">
    <text evidence="2">The sequence shown here is derived from an EMBL/GenBank/DDBJ whole genome shotgun (WGS) entry which is preliminary data.</text>
</comment>
<evidence type="ECO:0000313" key="2">
    <source>
        <dbReference type="EMBL" id="MCC4309218.1"/>
    </source>
</evidence>
<keyword evidence="1" id="KW-0472">Membrane</keyword>
<keyword evidence="3" id="KW-1185">Reference proteome</keyword>
<feature type="transmembrane region" description="Helical" evidence="1">
    <location>
        <begin position="52"/>
        <end position="74"/>
    </location>
</feature>
<name>A0A9Q3UNZ1_9GAMM</name>
<keyword evidence="1" id="KW-1133">Transmembrane helix</keyword>
<feature type="transmembrane region" description="Helical" evidence="1">
    <location>
        <begin position="100"/>
        <end position="125"/>
    </location>
</feature>
<keyword evidence="1" id="KW-0812">Transmembrane</keyword>
<dbReference type="Pfam" id="PF04403">
    <property type="entry name" value="PqiA"/>
    <property type="match status" value="1"/>
</dbReference>
<sequence length="214" mass="23121">MSDSLSSSRAAPALICHDCALRLAPPAAPRGHWFCPRCGARLGSRHRLRTQAVLALAATALVLWLPAVSLPLVYVDQFGVGGSVSILSSVAALFQERHGLVAAVVFVTLVLMPPAQMLALLMAMARLRAGGRPGRWLWWYRQGREWAMPEIFLLGALIATTELGGNASLRLGTGLFCLIGLVVTRWIAEGLADPAALDRLLEQRRREAGDDGRH</sequence>
<dbReference type="Proteomes" id="UP001108027">
    <property type="component" value="Unassembled WGS sequence"/>
</dbReference>
<dbReference type="RefSeq" id="WP_228234129.1">
    <property type="nucleotide sequence ID" value="NZ_JAJGNA010000013.1"/>
</dbReference>
<dbReference type="EMBL" id="JAJGNA010000013">
    <property type="protein sequence ID" value="MCC4309218.1"/>
    <property type="molecule type" value="Genomic_DNA"/>
</dbReference>
<dbReference type="AlphaFoldDB" id="A0A9Q3UNZ1"/>
<evidence type="ECO:0000256" key="1">
    <source>
        <dbReference type="SAM" id="Phobius"/>
    </source>
</evidence>
<dbReference type="InterPro" id="IPR007498">
    <property type="entry name" value="PqiA-like"/>
</dbReference>
<evidence type="ECO:0000313" key="3">
    <source>
        <dbReference type="Proteomes" id="UP001108027"/>
    </source>
</evidence>
<organism evidence="2 3">
    <name type="scientific">Alloalcanivorax marinus</name>
    <dbReference type="NCBI Taxonomy" id="1177169"/>
    <lineage>
        <taxon>Bacteria</taxon>
        <taxon>Pseudomonadati</taxon>
        <taxon>Pseudomonadota</taxon>
        <taxon>Gammaproteobacteria</taxon>
        <taxon>Oceanospirillales</taxon>
        <taxon>Alcanivoracaceae</taxon>
        <taxon>Alloalcanivorax</taxon>
    </lineage>
</organism>
<reference evidence="2" key="1">
    <citation type="submission" date="2021-10" db="EMBL/GenBank/DDBJ databases">
        <title>The diversity and Nitrogen Metabolism of Culturable Nitrate-Utilizing Bacteria Within the Oxygen Minimum Zone of the Changjiang (Yangtze River)Estuary.</title>
        <authorList>
            <person name="Zhang D."/>
            <person name="Zheng J."/>
            <person name="Liu S."/>
            <person name="He W."/>
        </authorList>
    </citation>
    <scope>NUCLEOTIDE SEQUENCE</scope>
    <source>
        <strain evidence="2">FXH-223</strain>
    </source>
</reference>
<protein>
    <submittedName>
        <fullName evidence="2">Paraquat-inducible protein A</fullName>
    </submittedName>
</protein>
<accession>A0A9Q3UNZ1</accession>
<gene>
    <name evidence="2" type="ORF">LL252_11600</name>
</gene>
<proteinExistence type="predicted"/>